<gene>
    <name evidence="2" type="ORF">METZ01_LOCUS214497</name>
</gene>
<reference evidence="2" key="1">
    <citation type="submission" date="2018-05" db="EMBL/GenBank/DDBJ databases">
        <authorList>
            <person name="Lanie J.A."/>
            <person name="Ng W.-L."/>
            <person name="Kazmierczak K.M."/>
            <person name="Andrzejewski T.M."/>
            <person name="Davidsen T.M."/>
            <person name="Wayne K.J."/>
            <person name="Tettelin H."/>
            <person name="Glass J.I."/>
            <person name="Rusch D."/>
            <person name="Podicherti R."/>
            <person name="Tsui H.-C.T."/>
            <person name="Winkler M.E."/>
        </authorList>
    </citation>
    <scope>NUCLEOTIDE SEQUENCE</scope>
</reference>
<dbReference type="GO" id="GO:0030295">
    <property type="term" value="F:protein kinase activator activity"/>
    <property type="evidence" value="ECO:0007669"/>
    <property type="project" value="TreeGrafter"/>
</dbReference>
<dbReference type="InterPro" id="IPR051541">
    <property type="entry name" value="PTS_SugarTrans_NitroReg"/>
</dbReference>
<dbReference type="AlphaFoldDB" id="A0A382FHG0"/>
<protein>
    <recommendedName>
        <fullName evidence="1">PTS EIIA type-2 domain-containing protein</fullName>
    </recommendedName>
</protein>
<dbReference type="PANTHER" id="PTHR47738">
    <property type="entry name" value="PTS SYSTEM FRUCTOSE-LIKE EIIA COMPONENT-RELATED"/>
    <property type="match status" value="1"/>
</dbReference>
<evidence type="ECO:0000313" key="2">
    <source>
        <dbReference type="EMBL" id="SVB61643.1"/>
    </source>
</evidence>
<dbReference type="PROSITE" id="PS51094">
    <property type="entry name" value="PTS_EIIA_TYPE_2"/>
    <property type="match status" value="1"/>
</dbReference>
<dbReference type="Pfam" id="PF00359">
    <property type="entry name" value="PTS_EIIA_2"/>
    <property type="match status" value="1"/>
</dbReference>
<organism evidence="2">
    <name type="scientific">marine metagenome</name>
    <dbReference type="NCBI Taxonomy" id="408172"/>
    <lineage>
        <taxon>unclassified sequences</taxon>
        <taxon>metagenomes</taxon>
        <taxon>ecological metagenomes</taxon>
    </lineage>
</organism>
<name>A0A382FHG0_9ZZZZ</name>
<dbReference type="CDD" id="cd00211">
    <property type="entry name" value="PTS_IIA_fru"/>
    <property type="match status" value="1"/>
</dbReference>
<dbReference type="Gene3D" id="3.40.930.10">
    <property type="entry name" value="Mannitol-specific EII, Chain A"/>
    <property type="match status" value="1"/>
</dbReference>
<dbReference type="InterPro" id="IPR002178">
    <property type="entry name" value="PTS_EIIA_type-2_dom"/>
</dbReference>
<dbReference type="SUPFAM" id="SSF55804">
    <property type="entry name" value="Phoshotransferase/anion transport protein"/>
    <property type="match status" value="1"/>
</dbReference>
<accession>A0A382FHG0</accession>
<sequence length="140" mass="14931">VSSKKRAIEKAAELIASNDSRLEESALYSQLIAREKVSPTGLGKGIAIPHCRMAGCNAIIGSLITLQSPIEFDAIDGLPVSALFVLIVPEHETKVHLEVLSMLVQNFENPSFHSRILAASDSESLYLAAVSDASKVASNT</sequence>
<dbReference type="InterPro" id="IPR016152">
    <property type="entry name" value="PTrfase/Anion_transptr"/>
</dbReference>
<feature type="domain" description="PTS EIIA type-2" evidence="1">
    <location>
        <begin position="1"/>
        <end position="133"/>
    </location>
</feature>
<dbReference type="EMBL" id="UINC01049630">
    <property type="protein sequence ID" value="SVB61643.1"/>
    <property type="molecule type" value="Genomic_DNA"/>
</dbReference>
<proteinExistence type="predicted"/>
<feature type="non-terminal residue" evidence="2">
    <location>
        <position position="1"/>
    </location>
</feature>
<dbReference type="PANTHER" id="PTHR47738:SF1">
    <property type="entry name" value="NITROGEN REGULATORY PROTEIN"/>
    <property type="match status" value="1"/>
</dbReference>
<evidence type="ECO:0000259" key="1">
    <source>
        <dbReference type="PROSITE" id="PS51094"/>
    </source>
</evidence>